<sequence length="145" mass="16522">LKCNSNGLIVETTHDKATFGNNKLEEKKEHKVSKLLGFMGSSFLWVMETVTIMVITLANGGNKFFNWKILVEIIVFLLINSTINFIKKNNIDNVATTLMKKVFHDGKWIKEITRVLISSEKINVKLRNVKFVDAHLLEGDPTKKC</sequence>
<evidence type="ECO:0000313" key="5">
    <source>
        <dbReference type="Proteomes" id="UP000075243"/>
    </source>
</evidence>
<dbReference type="PANTHER" id="PTHR42861">
    <property type="entry name" value="CALCIUM-TRANSPORTING ATPASE"/>
    <property type="match status" value="1"/>
</dbReference>
<feature type="transmembrane region" description="Helical" evidence="2">
    <location>
        <begin position="35"/>
        <end position="58"/>
    </location>
</feature>
<evidence type="ECO:0000256" key="1">
    <source>
        <dbReference type="ARBA" id="ARBA00022842"/>
    </source>
</evidence>
<organism evidence="3 5">
    <name type="scientific">Cajanus cajan</name>
    <name type="common">Pigeon pea</name>
    <name type="synonym">Cajanus indicus</name>
    <dbReference type="NCBI Taxonomy" id="3821"/>
    <lineage>
        <taxon>Eukaryota</taxon>
        <taxon>Viridiplantae</taxon>
        <taxon>Streptophyta</taxon>
        <taxon>Embryophyta</taxon>
        <taxon>Tracheophyta</taxon>
        <taxon>Spermatophyta</taxon>
        <taxon>Magnoliopsida</taxon>
        <taxon>eudicotyledons</taxon>
        <taxon>Gunneridae</taxon>
        <taxon>Pentapetalae</taxon>
        <taxon>rosids</taxon>
        <taxon>fabids</taxon>
        <taxon>Fabales</taxon>
        <taxon>Fabaceae</taxon>
        <taxon>Papilionoideae</taxon>
        <taxon>50 kb inversion clade</taxon>
        <taxon>NPAAA clade</taxon>
        <taxon>indigoferoid/millettioid clade</taxon>
        <taxon>Phaseoleae</taxon>
        <taxon>Cajanus</taxon>
    </lineage>
</organism>
<proteinExistence type="predicted"/>
<name>A0A151U9W7_CAJCA</name>
<dbReference type="Proteomes" id="UP000075243">
    <property type="component" value="Chromosome 1"/>
</dbReference>
<dbReference type="GO" id="GO:0016787">
    <property type="term" value="F:hydrolase activity"/>
    <property type="evidence" value="ECO:0007669"/>
    <property type="project" value="UniProtKB-KW"/>
</dbReference>
<keyword evidence="2" id="KW-0472">Membrane</keyword>
<dbReference type="AlphaFoldDB" id="A0A151U9W7"/>
<feature type="transmembrane region" description="Helical" evidence="2">
    <location>
        <begin position="64"/>
        <end position="83"/>
    </location>
</feature>
<dbReference type="Gramene" id="C.cajan_19782.t">
    <property type="protein sequence ID" value="C.cajan_19782.t.cds1"/>
    <property type="gene ID" value="C.cajan_19782"/>
</dbReference>
<keyword evidence="3" id="KW-0378">Hydrolase</keyword>
<keyword evidence="2" id="KW-0812">Transmembrane</keyword>
<evidence type="ECO:0000313" key="4">
    <source>
        <dbReference type="EMBL" id="KYP76139.1"/>
    </source>
</evidence>
<dbReference type="InterPro" id="IPR023298">
    <property type="entry name" value="ATPase_P-typ_TM_dom_sf"/>
</dbReference>
<keyword evidence="1" id="KW-0460">Magnesium</keyword>
<dbReference type="Gene3D" id="1.20.1110.10">
    <property type="entry name" value="Calcium-transporting ATPase, transmembrane domain"/>
    <property type="match status" value="1"/>
</dbReference>
<keyword evidence="2" id="KW-1133">Transmembrane helix</keyword>
<feature type="non-terminal residue" evidence="3">
    <location>
        <position position="1"/>
    </location>
</feature>
<evidence type="ECO:0000256" key="2">
    <source>
        <dbReference type="SAM" id="Phobius"/>
    </source>
</evidence>
<reference evidence="3 5" key="1">
    <citation type="journal article" date="2012" name="Nat. Biotechnol.">
        <title>Draft genome sequence of pigeonpea (Cajanus cajan), an orphan legume crop of resource-poor farmers.</title>
        <authorList>
            <person name="Varshney R.K."/>
            <person name="Chen W."/>
            <person name="Li Y."/>
            <person name="Bharti A.K."/>
            <person name="Saxena R.K."/>
            <person name="Schlueter J.A."/>
            <person name="Donoghue M.T."/>
            <person name="Azam S."/>
            <person name="Fan G."/>
            <person name="Whaley A.M."/>
            <person name="Farmer A.D."/>
            <person name="Sheridan J."/>
            <person name="Iwata A."/>
            <person name="Tuteja R."/>
            <person name="Penmetsa R.V."/>
            <person name="Wu W."/>
            <person name="Upadhyaya H.D."/>
            <person name="Yang S.P."/>
            <person name="Shah T."/>
            <person name="Saxena K.B."/>
            <person name="Michael T."/>
            <person name="McCombie W.R."/>
            <person name="Yang B."/>
            <person name="Zhang G."/>
            <person name="Yang H."/>
            <person name="Wang J."/>
            <person name="Spillane C."/>
            <person name="Cook D.R."/>
            <person name="May G.D."/>
            <person name="Xu X."/>
            <person name="Jackson S.A."/>
        </authorList>
    </citation>
    <scope>NUCLEOTIDE SEQUENCE [LARGE SCALE GENOMIC DNA]</scope>
    <source>
        <strain evidence="5">cv. Asha</strain>
    </source>
</reference>
<accession>A0A151U9W7</accession>
<evidence type="ECO:0000313" key="3">
    <source>
        <dbReference type="EMBL" id="KYP76115.1"/>
    </source>
</evidence>
<keyword evidence="5" id="KW-1185">Reference proteome</keyword>
<dbReference type="STRING" id="3821.A0A151U9W7"/>
<gene>
    <name evidence="3" type="ORF">KK1_020338</name>
    <name evidence="4" type="ORF">KK1_020364</name>
</gene>
<dbReference type="Gramene" id="C.cajan_19757.t">
    <property type="protein sequence ID" value="C.cajan_19757.t.cds1"/>
    <property type="gene ID" value="C.cajan_19757"/>
</dbReference>
<protein>
    <submittedName>
        <fullName evidence="3">ATPase 5, plasma membrane-type</fullName>
        <ecNumber evidence="3">3.6.3.6</ecNumber>
    </submittedName>
</protein>
<dbReference type="EC" id="3.6.3.6" evidence="3"/>
<dbReference type="EMBL" id="CM003603">
    <property type="protein sequence ID" value="KYP76115.1"/>
    <property type="molecule type" value="Genomic_DNA"/>
</dbReference>
<dbReference type="EMBL" id="CM003603">
    <property type="protein sequence ID" value="KYP76139.1"/>
    <property type="molecule type" value="Genomic_DNA"/>
</dbReference>
<dbReference type="SUPFAM" id="SSF81665">
    <property type="entry name" value="Calcium ATPase, transmembrane domain M"/>
    <property type="match status" value="1"/>
</dbReference>